<protein>
    <submittedName>
        <fullName evidence="1">Uncharacterized protein</fullName>
    </submittedName>
</protein>
<evidence type="ECO:0000313" key="2">
    <source>
        <dbReference type="Proteomes" id="UP000291117"/>
    </source>
</evidence>
<proteinExistence type="predicted"/>
<sequence length="94" mass="10641">MFNIRIGFGEQEVTLAILPTTQKYYLVIYFGGIIGAVRMDPDGELWEQVPDEDIIPGDLPLYQPDLEADRLDIVLCEDTVFHIGEEITAVLRES</sequence>
<dbReference type="Proteomes" id="UP000291117">
    <property type="component" value="Unassembled WGS sequence"/>
</dbReference>
<dbReference type="EMBL" id="SJSM01000034">
    <property type="protein sequence ID" value="TCC84159.1"/>
    <property type="molecule type" value="Genomic_DNA"/>
</dbReference>
<gene>
    <name evidence="1" type="ORF">EZ444_25595</name>
</gene>
<dbReference type="RefSeq" id="WP_131612741.1">
    <property type="nucleotide sequence ID" value="NZ_SJSM01000034.1"/>
</dbReference>
<dbReference type="AlphaFoldDB" id="A0A4R0MCU0"/>
<accession>A0A4R0MCU0</accession>
<comment type="caution">
    <text evidence="1">The sequence shown here is derived from an EMBL/GenBank/DDBJ whole genome shotgun (WGS) entry which is preliminary data.</text>
</comment>
<dbReference type="OrthoDB" id="770102at2"/>
<organism evidence="1 2">
    <name type="scientific">Pedobacter hiemivivus</name>
    <dbReference type="NCBI Taxonomy" id="2530454"/>
    <lineage>
        <taxon>Bacteria</taxon>
        <taxon>Pseudomonadati</taxon>
        <taxon>Bacteroidota</taxon>
        <taxon>Sphingobacteriia</taxon>
        <taxon>Sphingobacteriales</taxon>
        <taxon>Sphingobacteriaceae</taxon>
        <taxon>Pedobacter</taxon>
    </lineage>
</organism>
<name>A0A4R0MCU0_9SPHI</name>
<keyword evidence="2" id="KW-1185">Reference proteome</keyword>
<evidence type="ECO:0000313" key="1">
    <source>
        <dbReference type="EMBL" id="TCC84159.1"/>
    </source>
</evidence>
<reference evidence="1 2" key="1">
    <citation type="submission" date="2019-02" db="EMBL/GenBank/DDBJ databases">
        <title>Pedobacter sp. RP-3-8 sp. nov., isolated from Arctic soil.</title>
        <authorList>
            <person name="Dahal R.H."/>
        </authorList>
    </citation>
    <scope>NUCLEOTIDE SEQUENCE [LARGE SCALE GENOMIC DNA]</scope>
    <source>
        <strain evidence="1 2">RP-3-8</strain>
    </source>
</reference>